<gene>
    <name evidence="1" type="ORF">BGLFYP119_01575</name>
</gene>
<reference evidence="1" key="1">
    <citation type="submission" date="2019-11" db="EMBL/GenBank/DDBJ databases">
        <authorList>
            <person name="Feng L."/>
        </authorList>
    </citation>
    <scope>NUCLEOTIDE SEQUENCE</scope>
    <source>
        <strain evidence="1">BgluceraseaLFYP119</strain>
    </source>
</reference>
<dbReference type="EMBL" id="CACRST010000013">
    <property type="protein sequence ID" value="VYT04050.1"/>
    <property type="molecule type" value="Genomic_DNA"/>
</dbReference>
<accession>A0A6N2TEG0</accession>
<protein>
    <recommendedName>
        <fullName evidence="2">YolD-like protein</fullName>
    </recommendedName>
</protein>
<dbReference type="AlphaFoldDB" id="A0A6N2TEG0"/>
<proteinExistence type="predicted"/>
<dbReference type="RefSeq" id="WP_156353895.1">
    <property type="nucleotide sequence ID" value="NZ_CACRST010000013.1"/>
</dbReference>
<evidence type="ECO:0008006" key="2">
    <source>
        <dbReference type="Google" id="ProtNLM"/>
    </source>
</evidence>
<evidence type="ECO:0000313" key="1">
    <source>
        <dbReference type="EMBL" id="VYT04050.1"/>
    </source>
</evidence>
<name>A0A6N2TEG0_9FIRM</name>
<sequence length="145" mass="17165">MKNYFGENHKYDDIINLPHHVSKNRPHMPVEDRAAQFAPFAALTGYGEAVKETARRTERRMEPDEDMLAILNRRLEYIKEHLGENLKVSATYFVPDMQKEGGSYESFFGTVKKLDTFRHRLIFQEGREIPFEDLWELSVWEDKKE</sequence>
<organism evidence="1">
    <name type="scientific">Blautia glucerasea</name>
    <dbReference type="NCBI Taxonomy" id="536633"/>
    <lineage>
        <taxon>Bacteria</taxon>
        <taxon>Bacillati</taxon>
        <taxon>Bacillota</taxon>
        <taxon>Clostridia</taxon>
        <taxon>Lachnospirales</taxon>
        <taxon>Lachnospiraceae</taxon>
        <taxon>Blautia</taxon>
    </lineage>
</organism>